<sequence length="178" mass="19193">MSASDLPTVSESSMSRDVGFAARVREDVAAGYRRVTYLGIALMLGFGVLDIISLDDPRLVAKFFAMRLALALVMIGLLKFSERPRYQRYVEGVCALAMYLIGSFMGLMSALNLGHKSHYYAGITLTLVAVGVFVPIGPLHVLVTSTAVYLTFVALLLALDPVRWPTGTGRCSPPTASS</sequence>
<organism evidence="2 3">
    <name type="scientific">Nannocystis punicea</name>
    <dbReference type="NCBI Taxonomy" id="2995304"/>
    <lineage>
        <taxon>Bacteria</taxon>
        <taxon>Pseudomonadati</taxon>
        <taxon>Myxococcota</taxon>
        <taxon>Polyangia</taxon>
        <taxon>Nannocystales</taxon>
        <taxon>Nannocystaceae</taxon>
        <taxon>Nannocystis</taxon>
    </lineage>
</organism>
<dbReference type="Proteomes" id="UP001164459">
    <property type="component" value="Chromosome"/>
</dbReference>
<name>A0ABY7GTX6_9BACT</name>
<feature type="transmembrane region" description="Helical" evidence="1">
    <location>
        <begin position="59"/>
        <end position="78"/>
    </location>
</feature>
<dbReference type="EMBL" id="CP114040">
    <property type="protein sequence ID" value="WAS90417.1"/>
    <property type="molecule type" value="Genomic_DNA"/>
</dbReference>
<dbReference type="RefSeq" id="WP_269032744.1">
    <property type="nucleotide sequence ID" value="NZ_CP114040.1"/>
</dbReference>
<keyword evidence="1" id="KW-1133">Transmembrane helix</keyword>
<proteinExistence type="predicted"/>
<evidence type="ECO:0000256" key="1">
    <source>
        <dbReference type="SAM" id="Phobius"/>
    </source>
</evidence>
<reference evidence="2" key="1">
    <citation type="submission" date="2022-11" db="EMBL/GenBank/DDBJ databases">
        <title>Minimal conservation of predation-associated metabolite biosynthetic gene clusters underscores biosynthetic potential of Myxococcota including descriptions for ten novel species: Archangium lansinium sp. nov., Myxococcus landrumus sp. nov., Nannocystis bai.</title>
        <authorList>
            <person name="Ahearne A."/>
            <person name="Stevens C."/>
            <person name="Dowd S."/>
        </authorList>
    </citation>
    <scope>NUCLEOTIDE SEQUENCE</scope>
    <source>
        <strain evidence="2">Fl3</strain>
    </source>
</reference>
<gene>
    <name evidence="2" type="ORF">O0S08_29870</name>
</gene>
<keyword evidence="3" id="KW-1185">Reference proteome</keyword>
<evidence type="ECO:0000313" key="2">
    <source>
        <dbReference type="EMBL" id="WAS90417.1"/>
    </source>
</evidence>
<evidence type="ECO:0000313" key="3">
    <source>
        <dbReference type="Proteomes" id="UP001164459"/>
    </source>
</evidence>
<feature type="transmembrane region" description="Helical" evidence="1">
    <location>
        <begin position="35"/>
        <end position="53"/>
    </location>
</feature>
<feature type="transmembrane region" description="Helical" evidence="1">
    <location>
        <begin position="117"/>
        <end position="134"/>
    </location>
</feature>
<keyword evidence="1" id="KW-0472">Membrane</keyword>
<keyword evidence="1" id="KW-0812">Transmembrane</keyword>
<protein>
    <submittedName>
        <fullName evidence="2">Uncharacterized protein</fullName>
    </submittedName>
</protein>
<feature type="transmembrane region" description="Helical" evidence="1">
    <location>
        <begin position="90"/>
        <end position="111"/>
    </location>
</feature>
<accession>A0ABY7GTX6</accession>